<evidence type="ECO:0000313" key="1">
    <source>
        <dbReference type="EMBL" id="KAF9071379.1"/>
    </source>
</evidence>
<dbReference type="EMBL" id="JADNRY010000033">
    <property type="protein sequence ID" value="KAF9071379.1"/>
    <property type="molecule type" value="Genomic_DNA"/>
</dbReference>
<keyword evidence="2" id="KW-1185">Reference proteome</keyword>
<organism evidence="1 2">
    <name type="scientific">Rhodocollybia butyracea</name>
    <dbReference type="NCBI Taxonomy" id="206335"/>
    <lineage>
        <taxon>Eukaryota</taxon>
        <taxon>Fungi</taxon>
        <taxon>Dikarya</taxon>
        <taxon>Basidiomycota</taxon>
        <taxon>Agaricomycotina</taxon>
        <taxon>Agaricomycetes</taxon>
        <taxon>Agaricomycetidae</taxon>
        <taxon>Agaricales</taxon>
        <taxon>Marasmiineae</taxon>
        <taxon>Omphalotaceae</taxon>
        <taxon>Rhodocollybia</taxon>
    </lineage>
</organism>
<accession>A0A9P5PY34</accession>
<comment type="caution">
    <text evidence="1">The sequence shown here is derived from an EMBL/GenBank/DDBJ whole genome shotgun (WGS) entry which is preliminary data.</text>
</comment>
<sequence length="136" mass="15224">MPFSSAFKESASLPSSICRRKASLKYAGHLANSLVRSCGSGEKIDPDPMKVFGMVQPGYSCDPTVFIILRIWDTLAIMLCTQLETYHDCQEILQKYTAHQIRLAFFTQLLEHKVSKSLMAGEVIGNLETTLNKFSM</sequence>
<proteinExistence type="predicted"/>
<dbReference type="AlphaFoldDB" id="A0A9P5PY34"/>
<dbReference type="Proteomes" id="UP000772434">
    <property type="component" value="Unassembled WGS sequence"/>
</dbReference>
<name>A0A9P5PY34_9AGAR</name>
<evidence type="ECO:0000313" key="2">
    <source>
        <dbReference type="Proteomes" id="UP000772434"/>
    </source>
</evidence>
<protein>
    <submittedName>
        <fullName evidence="1">Uncharacterized protein</fullName>
    </submittedName>
</protein>
<gene>
    <name evidence="1" type="ORF">BDP27DRAFT_526887</name>
</gene>
<reference evidence="1" key="1">
    <citation type="submission" date="2020-11" db="EMBL/GenBank/DDBJ databases">
        <authorList>
            <consortium name="DOE Joint Genome Institute"/>
            <person name="Ahrendt S."/>
            <person name="Riley R."/>
            <person name="Andreopoulos W."/>
            <person name="Labutti K."/>
            <person name="Pangilinan J."/>
            <person name="Ruiz-Duenas F.J."/>
            <person name="Barrasa J.M."/>
            <person name="Sanchez-Garcia M."/>
            <person name="Camarero S."/>
            <person name="Miyauchi S."/>
            <person name="Serrano A."/>
            <person name="Linde D."/>
            <person name="Babiker R."/>
            <person name="Drula E."/>
            <person name="Ayuso-Fernandez I."/>
            <person name="Pacheco R."/>
            <person name="Padilla G."/>
            <person name="Ferreira P."/>
            <person name="Barriuso J."/>
            <person name="Kellner H."/>
            <person name="Castanera R."/>
            <person name="Alfaro M."/>
            <person name="Ramirez L."/>
            <person name="Pisabarro A.G."/>
            <person name="Kuo A."/>
            <person name="Tritt A."/>
            <person name="Lipzen A."/>
            <person name="He G."/>
            <person name="Yan M."/>
            <person name="Ng V."/>
            <person name="Cullen D."/>
            <person name="Martin F."/>
            <person name="Rosso M.-N."/>
            <person name="Henrissat B."/>
            <person name="Hibbett D."/>
            <person name="Martinez A.T."/>
            <person name="Grigoriev I.V."/>
        </authorList>
    </citation>
    <scope>NUCLEOTIDE SEQUENCE</scope>
    <source>
        <strain evidence="1">AH 40177</strain>
    </source>
</reference>